<dbReference type="InterPro" id="IPR001810">
    <property type="entry name" value="F-box_dom"/>
</dbReference>
<sequence>MKRRVNKNNNRKRKRAPPPPPPPGSDYIASRTRHKIKAIAAKWDLQTPIMIEILNWLDQESLINATLVSKQLHKIICDDGHGIENKISPMIEISPTNGSTRALLEHICYNVTDIETKNKMRRCLHMKVNDADKFDHVTSKEVKAITEDAQMDWILSLDMSLPIRIGRHGWKHGYVYSLLDGLSRILPNLREIDLSNISCLLSGTMLTLHCPHLEKLTWSNSANDMFVLLNGQGLRYSNSIKEIIMNDSSFYCTQPEIDQMSDLENHRDTFIFHHCSRALERVSIRNVKWRSVSTGIIDMVPQDALIKFVRNAPSTLRYFRSDLTQENMTMLRLERSEIELLN</sequence>
<dbReference type="OrthoDB" id="549243at2759"/>
<feature type="compositionally biased region" description="Basic residues" evidence="1">
    <location>
        <begin position="1"/>
        <end position="16"/>
    </location>
</feature>
<dbReference type="AlphaFoldDB" id="A0A1E7FPX9"/>
<dbReference type="SUPFAM" id="SSF81383">
    <property type="entry name" value="F-box domain"/>
    <property type="match status" value="1"/>
</dbReference>
<feature type="domain" description="F-box" evidence="2">
    <location>
        <begin position="48"/>
        <end position="79"/>
    </location>
</feature>
<dbReference type="KEGG" id="fcy:FRACYDRAFT_260262"/>
<evidence type="ECO:0000313" key="4">
    <source>
        <dbReference type="Proteomes" id="UP000095751"/>
    </source>
</evidence>
<evidence type="ECO:0000313" key="3">
    <source>
        <dbReference type="EMBL" id="OEU20208.1"/>
    </source>
</evidence>
<dbReference type="InParanoid" id="A0A1E7FPX9"/>
<proteinExistence type="predicted"/>
<dbReference type="Proteomes" id="UP000095751">
    <property type="component" value="Unassembled WGS sequence"/>
</dbReference>
<accession>A0A1E7FPX9</accession>
<reference evidence="3 4" key="1">
    <citation type="submission" date="2016-09" db="EMBL/GenBank/DDBJ databases">
        <title>Extensive genetic diversity and differential bi-allelic expression allows diatom success in the polar Southern Ocean.</title>
        <authorList>
            <consortium name="DOE Joint Genome Institute"/>
            <person name="Mock T."/>
            <person name="Otillar R.P."/>
            <person name="Strauss J."/>
            <person name="Dupont C."/>
            <person name="Frickenhaus S."/>
            <person name="Maumus F."/>
            <person name="Mcmullan M."/>
            <person name="Sanges R."/>
            <person name="Schmutz J."/>
            <person name="Toseland A."/>
            <person name="Valas R."/>
            <person name="Veluchamy A."/>
            <person name="Ward B.J."/>
            <person name="Allen A."/>
            <person name="Barry K."/>
            <person name="Falciatore A."/>
            <person name="Ferrante M."/>
            <person name="Fortunato A.E."/>
            <person name="Gloeckner G."/>
            <person name="Gruber A."/>
            <person name="Hipkin R."/>
            <person name="Janech M."/>
            <person name="Kroth P."/>
            <person name="Leese F."/>
            <person name="Lindquist E."/>
            <person name="Lyon B.R."/>
            <person name="Martin J."/>
            <person name="Mayer C."/>
            <person name="Parker M."/>
            <person name="Quesneville H."/>
            <person name="Raymond J."/>
            <person name="Uhlig C."/>
            <person name="Valentin K.U."/>
            <person name="Worden A.Z."/>
            <person name="Armbrust E.V."/>
            <person name="Bowler C."/>
            <person name="Green B."/>
            <person name="Moulton V."/>
            <person name="Van Oosterhout C."/>
            <person name="Grigoriev I."/>
        </authorList>
    </citation>
    <scope>NUCLEOTIDE SEQUENCE [LARGE SCALE GENOMIC DNA]</scope>
    <source>
        <strain evidence="3 4">CCMP1102</strain>
    </source>
</reference>
<gene>
    <name evidence="3" type="ORF">FRACYDRAFT_260262</name>
</gene>
<protein>
    <recommendedName>
        <fullName evidence="2">F-box domain-containing protein</fullName>
    </recommendedName>
</protein>
<dbReference type="EMBL" id="KV784355">
    <property type="protein sequence ID" value="OEU20208.1"/>
    <property type="molecule type" value="Genomic_DNA"/>
</dbReference>
<evidence type="ECO:0000256" key="1">
    <source>
        <dbReference type="SAM" id="MobiDB-lite"/>
    </source>
</evidence>
<dbReference type="Pfam" id="PF00646">
    <property type="entry name" value="F-box"/>
    <property type="match status" value="1"/>
</dbReference>
<dbReference type="InterPro" id="IPR036047">
    <property type="entry name" value="F-box-like_dom_sf"/>
</dbReference>
<feature type="region of interest" description="Disordered" evidence="1">
    <location>
        <begin position="1"/>
        <end position="27"/>
    </location>
</feature>
<organism evidence="3 4">
    <name type="scientific">Fragilariopsis cylindrus CCMP1102</name>
    <dbReference type="NCBI Taxonomy" id="635003"/>
    <lineage>
        <taxon>Eukaryota</taxon>
        <taxon>Sar</taxon>
        <taxon>Stramenopiles</taxon>
        <taxon>Ochrophyta</taxon>
        <taxon>Bacillariophyta</taxon>
        <taxon>Bacillariophyceae</taxon>
        <taxon>Bacillariophycidae</taxon>
        <taxon>Bacillariales</taxon>
        <taxon>Bacillariaceae</taxon>
        <taxon>Fragilariopsis</taxon>
    </lineage>
</organism>
<keyword evidence="4" id="KW-1185">Reference proteome</keyword>
<dbReference type="CDD" id="cd09917">
    <property type="entry name" value="F-box_SF"/>
    <property type="match status" value="1"/>
</dbReference>
<evidence type="ECO:0000259" key="2">
    <source>
        <dbReference type="Pfam" id="PF00646"/>
    </source>
</evidence>
<name>A0A1E7FPX9_9STRA</name>